<dbReference type="AlphaFoldDB" id="A0A8D1NAF2"/>
<dbReference type="InterPro" id="IPR029063">
    <property type="entry name" value="SAM-dependent_MTases_sf"/>
</dbReference>
<dbReference type="InterPro" id="IPR010987">
    <property type="entry name" value="Glutathione-S-Trfase_C-like"/>
</dbReference>
<dbReference type="InterPro" id="IPR036282">
    <property type="entry name" value="Glutathione-S-Trfase_C_sf"/>
</dbReference>
<evidence type="ECO:0000256" key="1">
    <source>
        <dbReference type="ARBA" id="ARBA00008797"/>
    </source>
</evidence>
<feature type="region of interest" description="Disordered" evidence="3">
    <location>
        <begin position="264"/>
        <end position="305"/>
    </location>
</feature>
<feature type="compositionally biased region" description="Basic and acidic residues" evidence="3">
    <location>
        <begin position="285"/>
        <end position="298"/>
    </location>
</feature>
<evidence type="ECO:0000256" key="3">
    <source>
        <dbReference type="SAM" id="MobiDB-lite"/>
    </source>
</evidence>
<reference evidence="5" key="1">
    <citation type="submission" date="2025-08" db="UniProtKB">
        <authorList>
            <consortium name="Ensembl"/>
        </authorList>
    </citation>
    <scope>IDENTIFICATION</scope>
</reference>
<dbReference type="SUPFAM" id="SSF47616">
    <property type="entry name" value="GST C-terminal domain-like"/>
    <property type="match status" value="1"/>
</dbReference>
<evidence type="ECO:0000313" key="6">
    <source>
        <dbReference type="Proteomes" id="UP000694571"/>
    </source>
</evidence>
<accession>A0A8D1NAF2</accession>
<dbReference type="InterPro" id="IPR025714">
    <property type="entry name" value="Methyltranfer_dom"/>
</dbReference>
<feature type="domain" description="GST C-terminal" evidence="4">
    <location>
        <begin position="208"/>
        <end position="421"/>
    </location>
</feature>
<dbReference type="Proteomes" id="UP000694571">
    <property type="component" value="Unplaced"/>
</dbReference>
<comment type="similarity">
    <text evidence="1">Belongs to the GSTCD family.</text>
</comment>
<evidence type="ECO:0000313" key="5">
    <source>
        <dbReference type="Ensembl" id="ENSSSCP00050034905.1"/>
    </source>
</evidence>
<dbReference type="PANTHER" id="PTHR13369:SF0">
    <property type="entry name" value="GLUTATHIONE S-TRANSFERASE C-TERMINAL DOMAIN-CONTAINING PROTEIN"/>
    <property type="match status" value="1"/>
</dbReference>
<name>A0A8D1NAF2_PIG</name>
<proteinExistence type="inferred from homology"/>
<evidence type="ECO:0000259" key="4">
    <source>
        <dbReference type="PROSITE" id="PS50405"/>
    </source>
</evidence>
<dbReference type="SUPFAM" id="SSF53335">
    <property type="entry name" value="S-adenosyl-L-methionine-dependent methyltransferases"/>
    <property type="match status" value="1"/>
</dbReference>
<dbReference type="Ensembl" id="ENSSSCT00050081321.1">
    <property type="protein sequence ID" value="ENSSSCP00050034905.1"/>
    <property type="gene ID" value="ENSSSCG00050059697.1"/>
</dbReference>
<organism evidence="5 6">
    <name type="scientific">Sus scrofa</name>
    <name type="common">Pig</name>
    <dbReference type="NCBI Taxonomy" id="9823"/>
    <lineage>
        <taxon>Eukaryota</taxon>
        <taxon>Metazoa</taxon>
        <taxon>Chordata</taxon>
        <taxon>Craniata</taxon>
        <taxon>Vertebrata</taxon>
        <taxon>Euteleostomi</taxon>
        <taxon>Mammalia</taxon>
        <taxon>Eutheria</taxon>
        <taxon>Laurasiatheria</taxon>
        <taxon>Artiodactyla</taxon>
        <taxon>Suina</taxon>
        <taxon>Suidae</taxon>
        <taxon>Sus</taxon>
    </lineage>
</organism>
<protein>
    <recommendedName>
        <fullName evidence="2">Glutathione S-transferase C-terminal domain-containing protein</fullName>
    </recommendedName>
</protein>
<dbReference type="Gene3D" id="3.40.50.150">
    <property type="entry name" value="Vaccinia Virus protein VP39"/>
    <property type="match status" value="1"/>
</dbReference>
<dbReference type="Pfam" id="PF13679">
    <property type="entry name" value="Methyltransf_32"/>
    <property type="match status" value="1"/>
</dbReference>
<dbReference type="PROSITE" id="PS50405">
    <property type="entry name" value="GST_CTER"/>
    <property type="match status" value="1"/>
</dbReference>
<sequence length="714" mass="80514">MNDGRCCCFPGAASVVFFPAAWSCERSAGEDFLKRPRETRLGRGGNALAASVDTFTHPPCLAAPLRPGSQRRKRMKGIKKSLTEEYLYLELSQQIGGYIFPLHTSVTLFLLSYCDCKIFKVCLVLTTESTDVSLLRSVLSKDVEIHITSRQELPPVVQNCRLPAVVERPDNFCRAGLAVVLRHIIQKSYESDPSKKEILELLGFKKTCLKACAEVSQWTRLCELTIPVAIENFLRESSDQPPTIPAEILELEKKLSEPVRVHNDDKLRRQKLKQQKAAGAGPSLAKEKTKNKVHRPETSEAVDSSSASLELQVALSKLLVQEESAPANREPSHIRKTKASDLPPLEHVFAEGLYFTLADIVLLPCIHHFLVIICKKLPEKLVEFPLLAAWYRRIQEVPRVKTAASQCGIQFLHLPELQTSSNEWHPNLDEVPCVEEQNDSSFIGGPRPTMTKLMEKGIEVMFSPHPCPTWTLDWNTLPAAVSPKEGKMSSDRALRKQQQLNNLVYVVTNQAKPGDRIVDFCSGGVLHLSFIFCPFQDCVALLHFIQGHVFIWQDCCLRINKSLCDQSYLLFFFCLFQGHVGIVLAHMLPSCQVILIENKELSLIRAKKRSDELGLSNIWFIQANMEYFTGIFNIGVALHACGVATDMVIEHCIKTRASFVTCPCCYGFIQNTSKFKFPKSEQFKKTLSYKENSACAWWIWIEQELQKNVATLFK</sequence>
<evidence type="ECO:0000256" key="2">
    <source>
        <dbReference type="ARBA" id="ARBA00022165"/>
    </source>
</evidence>
<dbReference type="PANTHER" id="PTHR13369">
    <property type="match status" value="1"/>
</dbReference>